<evidence type="ECO:0000256" key="7">
    <source>
        <dbReference type="SAM" id="Phobius"/>
    </source>
</evidence>
<evidence type="ECO:0000256" key="3">
    <source>
        <dbReference type="ARBA" id="ARBA00022475"/>
    </source>
</evidence>
<evidence type="ECO:0000256" key="2">
    <source>
        <dbReference type="ARBA" id="ARBA00009298"/>
    </source>
</evidence>
<proteinExistence type="inferred from homology"/>
<feature type="transmembrane region" description="Helical" evidence="7">
    <location>
        <begin position="101"/>
        <end position="118"/>
    </location>
</feature>
<keyword evidence="3" id="KW-1003">Cell membrane</keyword>
<evidence type="ECO:0000256" key="6">
    <source>
        <dbReference type="ARBA" id="ARBA00023136"/>
    </source>
</evidence>
<dbReference type="PANTHER" id="PTHR33778:SF1">
    <property type="entry name" value="MAGNESIUM TRANSPORTER YHID-RELATED"/>
    <property type="match status" value="1"/>
</dbReference>
<organism evidence="9 10">
    <name type="scientific">Microlunatus panaciterrae</name>
    <dbReference type="NCBI Taxonomy" id="400768"/>
    <lineage>
        <taxon>Bacteria</taxon>
        <taxon>Bacillati</taxon>
        <taxon>Actinomycetota</taxon>
        <taxon>Actinomycetes</taxon>
        <taxon>Propionibacteriales</taxon>
        <taxon>Propionibacteriaceae</taxon>
        <taxon>Microlunatus</taxon>
    </lineage>
</organism>
<feature type="transmembrane region" description="Helical" evidence="7">
    <location>
        <begin position="12"/>
        <end position="29"/>
    </location>
</feature>
<keyword evidence="4 7" id="KW-0812">Transmembrane</keyword>
<keyword evidence="10" id="KW-1185">Reference proteome</keyword>
<keyword evidence="6 7" id="KW-0472">Membrane</keyword>
<comment type="similarity">
    <text evidence="2">Belongs to the MgtC/SapB family.</text>
</comment>
<feature type="transmembrane region" description="Helical" evidence="7">
    <location>
        <begin position="124"/>
        <end position="144"/>
    </location>
</feature>
<dbReference type="PANTHER" id="PTHR33778">
    <property type="entry name" value="PROTEIN MGTC"/>
    <property type="match status" value="1"/>
</dbReference>
<evidence type="ECO:0000313" key="10">
    <source>
        <dbReference type="Proteomes" id="UP000704762"/>
    </source>
</evidence>
<name>A0ABS2RDV2_9ACTN</name>
<evidence type="ECO:0000259" key="8">
    <source>
        <dbReference type="Pfam" id="PF02308"/>
    </source>
</evidence>
<evidence type="ECO:0000256" key="4">
    <source>
        <dbReference type="ARBA" id="ARBA00022692"/>
    </source>
</evidence>
<evidence type="ECO:0000256" key="5">
    <source>
        <dbReference type="ARBA" id="ARBA00022989"/>
    </source>
</evidence>
<feature type="transmembrane region" description="Helical" evidence="7">
    <location>
        <begin position="76"/>
        <end position="94"/>
    </location>
</feature>
<dbReference type="InterPro" id="IPR003416">
    <property type="entry name" value="MgtC/SapB/SrpB/YhiD_fam"/>
</dbReference>
<sequence length="243" mass="26105">MSWQFFTDTTTSQLELLGIAFVLSAVIGFERQFHRKAAGLTTHVLVAMGSATFTLISAYGFAHLLGPTVRLDPSRIAAQVVSGIGFLGAGVIFMRRDIVRGLTTAASIWVAAAVGMACGAGMPLLAIVVTGLHLFLLLVLSPLVSRLPDRDHKRLVHITYLDGEGVLRQLLATATEMGYVASILSSRSFSGSDGRPEVTLRARFRGRPPVSELILALTAVQGVLQVRSGGEDLEREEDDEDED</sequence>
<comment type="subcellular location">
    <subcellularLocation>
        <location evidence="1">Cell membrane</location>
        <topology evidence="1">Multi-pass membrane protein</topology>
    </subcellularLocation>
</comment>
<comment type="caution">
    <text evidence="9">The sequence shown here is derived from an EMBL/GenBank/DDBJ whole genome shotgun (WGS) entry which is preliminary data.</text>
</comment>
<dbReference type="Pfam" id="PF02308">
    <property type="entry name" value="MgtC"/>
    <property type="match status" value="1"/>
</dbReference>
<feature type="transmembrane region" description="Helical" evidence="7">
    <location>
        <begin position="41"/>
        <end position="64"/>
    </location>
</feature>
<dbReference type="PRINTS" id="PR01837">
    <property type="entry name" value="MGTCSAPBPROT"/>
</dbReference>
<evidence type="ECO:0000256" key="1">
    <source>
        <dbReference type="ARBA" id="ARBA00004651"/>
    </source>
</evidence>
<evidence type="ECO:0000313" key="9">
    <source>
        <dbReference type="EMBL" id="MBM7797117.1"/>
    </source>
</evidence>
<dbReference type="RefSeq" id="WP_204915848.1">
    <property type="nucleotide sequence ID" value="NZ_BAAAQP010000003.1"/>
</dbReference>
<gene>
    <name evidence="9" type="ORF">JOE57_000038</name>
</gene>
<keyword evidence="5 7" id="KW-1133">Transmembrane helix</keyword>
<dbReference type="InterPro" id="IPR049177">
    <property type="entry name" value="MgtC_SapB_SrpB_YhiD_N"/>
</dbReference>
<protein>
    <submittedName>
        <fullName evidence="9">Mg2+ transporter-C (MgtC) family protein</fullName>
    </submittedName>
</protein>
<dbReference type="Proteomes" id="UP000704762">
    <property type="component" value="Unassembled WGS sequence"/>
</dbReference>
<dbReference type="EMBL" id="JAFBCF010000001">
    <property type="protein sequence ID" value="MBM7797117.1"/>
    <property type="molecule type" value="Genomic_DNA"/>
</dbReference>
<feature type="domain" description="MgtC/SapB/SrpB/YhiD N-terminal" evidence="8">
    <location>
        <begin position="17"/>
        <end position="144"/>
    </location>
</feature>
<accession>A0ABS2RDV2</accession>
<reference evidence="9 10" key="1">
    <citation type="submission" date="2021-01" db="EMBL/GenBank/DDBJ databases">
        <title>Sequencing the genomes of 1000 actinobacteria strains.</title>
        <authorList>
            <person name="Klenk H.-P."/>
        </authorList>
    </citation>
    <scope>NUCLEOTIDE SEQUENCE [LARGE SCALE GENOMIC DNA]</scope>
    <source>
        <strain evidence="9 10">DSM 18662</strain>
    </source>
</reference>